<organism evidence="2 4">
    <name type="scientific">Eubacterium limosum</name>
    <dbReference type="NCBI Taxonomy" id="1736"/>
    <lineage>
        <taxon>Bacteria</taxon>
        <taxon>Bacillati</taxon>
        <taxon>Bacillota</taxon>
        <taxon>Clostridia</taxon>
        <taxon>Eubacteriales</taxon>
        <taxon>Eubacteriaceae</taxon>
        <taxon>Eubacterium</taxon>
    </lineage>
</organism>
<feature type="transmembrane region" description="Helical" evidence="1">
    <location>
        <begin position="32"/>
        <end position="49"/>
    </location>
</feature>
<feature type="transmembrane region" description="Helical" evidence="1">
    <location>
        <begin position="6"/>
        <end position="25"/>
    </location>
</feature>
<reference evidence="2" key="1">
    <citation type="journal article" date="2015" name="Genome Announc.">
        <title>Draft Genome Sequence of Chemolithoautotrophic Acetogenic Butanol-Producing Eubacterium limosum ATCC 8486.</title>
        <authorList>
            <person name="Song Y."/>
            <person name="Cho B.K."/>
        </authorList>
    </citation>
    <scope>NUCLEOTIDE SEQUENCE</scope>
    <source>
        <strain evidence="2">ATCC 8486</strain>
    </source>
</reference>
<dbReference type="EMBL" id="CP019962">
    <property type="protein sequence ID" value="ARD67776.1"/>
    <property type="molecule type" value="Genomic_DNA"/>
</dbReference>
<reference evidence="4" key="2">
    <citation type="journal article" date="2017" name="Sci. Rep.">
        <title>Determination of the Genome and Primary Transcriptome of Syngas Fermenting Eubacterium limosum ATCC 8486.</title>
        <authorList>
            <person name="Song Y."/>
            <person name="Shin J."/>
            <person name="Jeong Y."/>
            <person name="Jin S."/>
            <person name="Lee J.K."/>
            <person name="Kim D.R."/>
            <person name="Kim S.C."/>
            <person name="Cho S."/>
            <person name="Cho B.K."/>
        </authorList>
    </citation>
    <scope>NUCLEOTIDE SEQUENCE [LARGE SCALE GENOMIC DNA]</scope>
    <source>
        <strain evidence="4">ATCC 8486</strain>
    </source>
</reference>
<dbReference type="Pfam" id="PF06496">
    <property type="entry name" value="DUF1097"/>
    <property type="match status" value="1"/>
</dbReference>
<dbReference type="EMBL" id="JAQSVD010000006">
    <property type="protein sequence ID" value="MDE1471114.1"/>
    <property type="molecule type" value="Genomic_DNA"/>
</dbReference>
<reference evidence="3 5" key="4">
    <citation type="submission" date="2023-02" db="EMBL/GenBank/DDBJ databases">
        <title>Comparative genome analysis of Eubacterium limosum species.</title>
        <authorList>
            <person name="Bak J.E."/>
        </authorList>
    </citation>
    <scope>NUCLEOTIDE SEQUENCE [LARGE SCALE GENOMIC DNA]</scope>
    <source>
        <strain evidence="3 5">KGMB01548</strain>
    </source>
</reference>
<keyword evidence="1" id="KW-0472">Membrane</keyword>
<dbReference type="KEGG" id="elim:B2M23_20530"/>
<evidence type="ECO:0000313" key="5">
    <source>
        <dbReference type="Proteomes" id="UP001215087"/>
    </source>
</evidence>
<keyword evidence="1" id="KW-1133">Transmembrane helix</keyword>
<keyword evidence="1" id="KW-0812">Transmembrane</keyword>
<feature type="transmembrane region" description="Helical" evidence="1">
    <location>
        <begin position="86"/>
        <end position="106"/>
    </location>
</feature>
<evidence type="ECO:0000313" key="4">
    <source>
        <dbReference type="Proteomes" id="UP000192391"/>
    </source>
</evidence>
<evidence type="ECO:0000313" key="2">
    <source>
        <dbReference type="EMBL" id="ARD67776.1"/>
    </source>
</evidence>
<feature type="transmembrane region" description="Helical" evidence="1">
    <location>
        <begin position="55"/>
        <end position="74"/>
    </location>
</feature>
<feature type="transmembrane region" description="Helical" evidence="1">
    <location>
        <begin position="134"/>
        <end position="158"/>
    </location>
</feature>
<dbReference type="InterPro" id="IPR009476">
    <property type="entry name" value="DUF1097"/>
</dbReference>
<protein>
    <submittedName>
        <fullName evidence="3">DUF1097 family protein</fullName>
    </submittedName>
</protein>
<dbReference type="AlphaFoldDB" id="A0AAC9QYU4"/>
<dbReference type="Proteomes" id="UP001215087">
    <property type="component" value="Unassembled WGS sequence"/>
</dbReference>
<sequence length="180" mass="19640">METKVYWWINGTALGLFVATAFVIITHSPFSGLLAMFFIGLGLTFAKGAKPEKTPNYLFSALSGILWALVYFWMDGALKALGLGPDLSLWIGMFVFSVVTVVVHFIPLKNTWFNELPHAYGAITSVFIMGTRQIPGIICVMLSGILTAVVCGVISTRLTKKIMDYKKTAPREVGSGGEPQ</sequence>
<dbReference type="RefSeq" id="WP_038351227.1">
    <property type="nucleotide sequence ID" value="NZ_CP019962.1"/>
</dbReference>
<accession>A0AAC9QYU4</accession>
<name>A0AAC9QYU4_EUBLI</name>
<dbReference type="Proteomes" id="UP000192391">
    <property type="component" value="Chromosome"/>
</dbReference>
<evidence type="ECO:0000256" key="1">
    <source>
        <dbReference type="SAM" id="Phobius"/>
    </source>
</evidence>
<evidence type="ECO:0000313" key="3">
    <source>
        <dbReference type="EMBL" id="MDE1471114.1"/>
    </source>
</evidence>
<gene>
    <name evidence="2" type="ORF">B2M23_20530</name>
    <name evidence="3" type="ORF">PTZ04_12700</name>
</gene>
<reference evidence="2" key="3">
    <citation type="submission" date="2017-02" db="EMBL/GenBank/DDBJ databases">
        <title>Integrative analysis reveals regulation of autotrophic growth of syngas fermenting bacteria at the translational level.</title>
        <authorList>
            <person name="Song Y."/>
            <person name="Shin J."/>
            <person name="Jeong Y."/>
            <person name="Jin S."/>
            <person name="Kim D.R."/>
            <person name="Kim S.C."/>
            <person name="Cho S."/>
            <person name="Cho B.-K."/>
        </authorList>
    </citation>
    <scope>NUCLEOTIDE SEQUENCE</scope>
    <source>
        <strain evidence="2">ATCC 8486</strain>
    </source>
</reference>
<keyword evidence="5" id="KW-1185">Reference proteome</keyword>
<proteinExistence type="predicted"/>